<dbReference type="CDD" id="cd00540">
    <property type="entry name" value="AAG"/>
    <property type="match status" value="1"/>
</dbReference>
<evidence type="ECO:0000256" key="3">
    <source>
        <dbReference type="ARBA" id="ARBA00009232"/>
    </source>
</evidence>
<evidence type="ECO:0000256" key="12">
    <source>
        <dbReference type="ARBA" id="ARBA00078171"/>
    </source>
</evidence>
<dbReference type="SUPFAM" id="SSF50486">
    <property type="entry name" value="FMT C-terminal domain-like"/>
    <property type="match status" value="1"/>
</dbReference>
<comment type="subunit">
    <text evidence="9">Binds MBD1. Binds SSBP1.</text>
</comment>
<dbReference type="InterPro" id="IPR011034">
    <property type="entry name" value="Formyl_transferase-like_C_sf"/>
</dbReference>
<evidence type="ECO:0000256" key="13">
    <source>
        <dbReference type="ARBA" id="ARBA00082988"/>
    </source>
</evidence>
<dbReference type="InterPro" id="IPR003180">
    <property type="entry name" value="MPG"/>
</dbReference>
<dbReference type="EC" id="3.2.2.21" evidence="4"/>
<dbReference type="AlphaFoldDB" id="A0A6B0V5Y6"/>
<dbReference type="InterPro" id="IPR036995">
    <property type="entry name" value="MPG_sf"/>
</dbReference>
<evidence type="ECO:0000256" key="4">
    <source>
        <dbReference type="ARBA" id="ARBA00012000"/>
    </source>
</evidence>
<evidence type="ECO:0000256" key="8">
    <source>
        <dbReference type="ARBA" id="ARBA00033426"/>
    </source>
</evidence>
<keyword evidence="5" id="KW-0227">DNA damage</keyword>
<evidence type="ECO:0000256" key="9">
    <source>
        <dbReference type="ARBA" id="ARBA00066187"/>
    </source>
</evidence>
<dbReference type="PANTHER" id="PTHR10429:SF0">
    <property type="entry name" value="DNA-3-METHYLADENINE GLYCOSYLASE"/>
    <property type="match status" value="1"/>
</dbReference>
<proteinExistence type="inferred from homology"/>
<dbReference type="Pfam" id="PF02245">
    <property type="entry name" value="Pur_DNA_glyco"/>
    <property type="match status" value="1"/>
</dbReference>
<dbReference type="NCBIfam" id="TIGR00567">
    <property type="entry name" value="3mg"/>
    <property type="match status" value="1"/>
</dbReference>
<keyword evidence="6" id="KW-0378">Hydrolase</keyword>
<evidence type="ECO:0000256" key="11">
    <source>
        <dbReference type="ARBA" id="ARBA00076879"/>
    </source>
</evidence>
<evidence type="ECO:0000313" key="15">
    <source>
        <dbReference type="EMBL" id="MXU97215.1"/>
    </source>
</evidence>
<name>A0A6B0V5Y6_IXORI</name>
<feature type="compositionally biased region" description="Basic residues" evidence="14">
    <location>
        <begin position="1"/>
        <end position="11"/>
    </location>
</feature>
<accession>A0A6B0V5Y6</accession>
<dbReference type="HAMAP" id="MF_00527">
    <property type="entry name" value="3MGH"/>
    <property type="match status" value="1"/>
</dbReference>
<comment type="similarity">
    <text evidence="3">Belongs to the DNA glycosylase MPG family.</text>
</comment>
<comment type="function">
    <text evidence="2">Hydrolysis of the deoxyribose N-glycosidic bond to excise 3-methyladenine, and 7-methylguanine from the damaged DNA polymer formed by alkylation lesions.</text>
</comment>
<evidence type="ECO:0000256" key="7">
    <source>
        <dbReference type="ARBA" id="ARBA00023204"/>
    </source>
</evidence>
<protein>
    <recommendedName>
        <fullName evidence="10">DNA-3-methyladenine glycosylase</fullName>
        <ecNumber evidence="4">3.2.2.21</ecNumber>
    </recommendedName>
    <alternativeName>
        <fullName evidence="11">3-alkyladenine DNA glycosylase</fullName>
    </alternativeName>
    <alternativeName>
        <fullName evidence="8">3-methyladenine DNA glycosidase</fullName>
    </alternativeName>
    <alternativeName>
        <fullName evidence="13">ADPG</fullName>
    </alternativeName>
    <alternativeName>
        <fullName evidence="12">N-methylpurine-DNA glycosylase</fullName>
    </alternativeName>
</protein>
<evidence type="ECO:0000256" key="5">
    <source>
        <dbReference type="ARBA" id="ARBA00022763"/>
    </source>
</evidence>
<reference evidence="15" key="1">
    <citation type="submission" date="2019-12" db="EMBL/GenBank/DDBJ databases">
        <title>An insight into the sialome of adult female Ixodes ricinus ticks feeding for 6 days.</title>
        <authorList>
            <person name="Perner J."/>
            <person name="Ribeiro J.M.C."/>
        </authorList>
    </citation>
    <scope>NUCLEOTIDE SEQUENCE</scope>
    <source>
        <strain evidence="15">Semi-engorged</strain>
        <tissue evidence="15">Salivary glands</tissue>
    </source>
</reference>
<dbReference type="GO" id="GO:0003905">
    <property type="term" value="F:alkylbase DNA N-glycosylase activity"/>
    <property type="evidence" value="ECO:0007669"/>
    <property type="project" value="UniProtKB-EC"/>
</dbReference>
<dbReference type="EMBL" id="GIFC01015132">
    <property type="protein sequence ID" value="MXU97215.1"/>
    <property type="molecule type" value="Transcribed_RNA"/>
</dbReference>
<evidence type="ECO:0000256" key="14">
    <source>
        <dbReference type="SAM" id="MobiDB-lite"/>
    </source>
</evidence>
<feature type="region of interest" description="Disordered" evidence="14">
    <location>
        <begin position="1"/>
        <end position="25"/>
    </location>
</feature>
<comment type="catalytic activity">
    <reaction evidence="1">
        <text>Hydrolysis of alkylated DNA, releasing 3-methyladenine, 3-methylguanine, 7-methylguanine and 7-methyladenine.</text>
        <dbReference type="EC" id="3.2.2.21"/>
    </reaction>
</comment>
<dbReference type="Gene3D" id="3.10.300.10">
    <property type="entry name" value="Methylpurine-DNA glycosylase (MPG)"/>
    <property type="match status" value="1"/>
</dbReference>
<keyword evidence="7" id="KW-0234">DNA repair</keyword>
<evidence type="ECO:0000256" key="2">
    <source>
        <dbReference type="ARBA" id="ARBA00002421"/>
    </source>
</evidence>
<organism evidence="15">
    <name type="scientific">Ixodes ricinus</name>
    <name type="common">Common tick</name>
    <name type="synonym">Acarus ricinus</name>
    <dbReference type="NCBI Taxonomy" id="34613"/>
    <lineage>
        <taxon>Eukaryota</taxon>
        <taxon>Metazoa</taxon>
        <taxon>Ecdysozoa</taxon>
        <taxon>Arthropoda</taxon>
        <taxon>Chelicerata</taxon>
        <taxon>Arachnida</taxon>
        <taxon>Acari</taxon>
        <taxon>Parasitiformes</taxon>
        <taxon>Ixodida</taxon>
        <taxon>Ixodoidea</taxon>
        <taxon>Ixodidae</taxon>
        <taxon>Ixodinae</taxon>
        <taxon>Ixodes</taxon>
    </lineage>
</organism>
<evidence type="ECO:0000256" key="1">
    <source>
        <dbReference type="ARBA" id="ARBA00000086"/>
    </source>
</evidence>
<dbReference type="FunFam" id="3.10.300.10:FF:000001">
    <property type="entry name" value="Putative 3-methyladenine DNA glycosylase"/>
    <property type="match status" value="1"/>
</dbReference>
<evidence type="ECO:0000256" key="6">
    <source>
        <dbReference type="ARBA" id="ARBA00022801"/>
    </source>
</evidence>
<evidence type="ECO:0000256" key="10">
    <source>
        <dbReference type="ARBA" id="ARBA00068926"/>
    </source>
</evidence>
<dbReference type="PANTHER" id="PTHR10429">
    <property type="entry name" value="DNA-3-METHYLADENINE GLYCOSYLASE"/>
    <property type="match status" value="1"/>
</dbReference>
<dbReference type="GO" id="GO:0006284">
    <property type="term" value="P:base-excision repair"/>
    <property type="evidence" value="ECO:0007669"/>
    <property type="project" value="InterPro"/>
</dbReference>
<sequence length="254" mass="28000">MSTDKRKRAKRALGQDDDGLEEPTKHRAVAVSRSVRLSRSFFGVSCERLARALLGKVLARRLPDDTLLRCRIVGIVETECYPGRDDRASNSFQGRRTESNEPMYMEPGTAYVYLTYGMYHCFNISSEGDGAAVLLRAAVPIEGLEIMRTLRGAKRKDSGRGLKERELCNGPAKLCLAMAIDKAALNKEFLPDSQALWLERDGGDVQARDVVVATRIGIDGAGKESADKPLRFYVRGCACVSVRDKKAEALTLPS</sequence>
<dbReference type="GO" id="GO:0003677">
    <property type="term" value="F:DNA binding"/>
    <property type="evidence" value="ECO:0007669"/>
    <property type="project" value="InterPro"/>
</dbReference>